<keyword evidence="3" id="KW-1185">Reference proteome</keyword>
<organism evidence="2 3">
    <name type="scientific">Bradymonas sediminis</name>
    <dbReference type="NCBI Taxonomy" id="1548548"/>
    <lineage>
        <taxon>Bacteria</taxon>
        <taxon>Deltaproteobacteria</taxon>
        <taxon>Bradymonadales</taxon>
        <taxon>Bradymonadaceae</taxon>
        <taxon>Bradymonas</taxon>
    </lineage>
</organism>
<dbReference type="PROSITE" id="PS51257">
    <property type="entry name" value="PROKAR_LIPOPROTEIN"/>
    <property type="match status" value="1"/>
</dbReference>
<accession>A0A2Z4FML4</accession>
<gene>
    <name evidence="2" type="ORF">DN745_12260</name>
</gene>
<dbReference type="Gene3D" id="2.160.20.10">
    <property type="entry name" value="Single-stranded right-handed beta-helix, Pectin lyase-like"/>
    <property type="match status" value="1"/>
</dbReference>
<dbReference type="EMBL" id="CP030032">
    <property type="protein sequence ID" value="AWV90065.1"/>
    <property type="molecule type" value="Genomic_DNA"/>
</dbReference>
<dbReference type="KEGG" id="bsed:DN745_12260"/>
<proteinExistence type="predicted"/>
<dbReference type="InterPro" id="IPR011050">
    <property type="entry name" value="Pectin_lyase_fold/virulence"/>
</dbReference>
<evidence type="ECO:0000313" key="3">
    <source>
        <dbReference type="Proteomes" id="UP000249799"/>
    </source>
</evidence>
<feature type="region of interest" description="Disordered" evidence="1">
    <location>
        <begin position="39"/>
        <end position="59"/>
    </location>
</feature>
<dbReference type="AlphaFoldDB" id="A0A2Z4FML4"/>
<dbReference type="Proteomes" id="UP000249799">
    <property type="component" value="Chromosome"/>
</dbReference>
<dbReference type="InterPro" id="IPR012334">
    <property type="entry name" value="Pectin_lyas_fold"/>
</dbReference>
<protein>
    <submittedName>
        <fullName evidence="2">Uncharacterized protein</fullName>
    </submittedName>
</protein>
<name>A0A2Z4FML4_9DELT</name>
<dbReference type="OrthoDB" id="5485398at2"/>
<reference evidence="2 3" key="1">
    <citation type="submission" date="2018-06" db="EMBL/GenBank/DDBJ databases">
        <title>Lujinxingia sediminis gen. nov. sp. nov., a new facultative anaerobic member of the class Deltaproteobacteria, and proposal of Lujinxingaceae fam. nov.</title>
        <authorList>
            <person name="Guo L.-Y."/>
            <person name="Li C.-M."/>
            <person name="Wang S."/>
            <person name="Du Z.-J."/>
        </authorList>
    </citation>
    <scope>NUCLEOTIDE SEQUENCE [LARGE SCALE GENOMIC DNA]</scope>
    <source>
        <strain evidence="2 3">FA350</strain>
    </source>
</reference>
<evidence type="ECO:0000313" key="2">
    <source>
        <dbReference type="EMBL" id="AWV90065.1"/>
    </source>
</evidence>
<dbReference type="SUPFAM" id="SSF51126">
    <property type="entry name" value="Pectin lyase-like"/>
    <property type="match status" value="1"/>
</dbReference>
<evidence type="ECO:0000256" key="1">
    <source>
        <dbReference type="SAM" id="MobiDB-lite"/>
    </source>
</evidence>
<sequence length="618" mass="65820">MRLRGPLIAQPLSVERLKISLLFVGLFCAFLSACESATDADTPENNTARPDATNPIDSSCPERVLLTQEDLNGGPSLRRKCYRVEQRLTVTRGLFKLKPGTSIVFSADAGLRFSHTGGIAAVGTADEKITFSGTAQARGHWRGLYFDASNTTQSKLAHVVLAHAGSAPWHTGRRSQAGVYLQSNASSLSISNSTFAKNARAALFAESGDALFSLDNTAFIDNESPLWLHANQIGRLASLSFSENDNAYILTGITPQEVTTDQIWKAFELPYRAEHTLSIQAKLNIDPGVTIEFKKDAGVEVGRDGALIAQGTGNKRVSLSGVDKARGAWKGIYFNRSASSENRLAFARVEYAGGAPWRWDASTAGVYLRGSENQLTIRDTIFRENAAAALFADGASVALSVESSTFENNALPIWLKPNAVGQLGEGNRFADNDAAYILLGVDGSAGEVSTSQTWLGQPVPYRARQPIEVTGDLRISPGTTLTFEQDLGLTVDGGSLRADGSGGRRIKFIAADDKTSPGSWAGIFFIRSKSDKNIIANADILYGGGRKWHGGASSQANIFLRGGGSVDSSLALSNVKIAGSAKYGISVEDGSTIAPCENVRLSNNTHEDISGDGASACR</sequence>